<keyword evidence="1" id="KW-0819">tRNA processing</keyword>
<dbReference type="AlphaFoldDB" id="A0A0U3E3E0"/>
<dbReference type="Proteomes" id="UP000060778">
    <property type="component" value="Chromosome"/>
</dbReference>
<dbReference type="EMBL" id="CP006867">
    <property type="protein sequence ID" value="ALU12427.1"/>
    <property type="molecule type" value="Genomic_DNA"/>
</dbReference>
<dbReference type="Pfam" id="PF17884">
    <property type="entry name" value="DUF5591"/>
    <property type="match status" value="1"/>
</dbReference>
<dbReference type="SUPFAM" id="SSF52141">
    <property type="entry name" value="Uracil-DNA glycosylase-like"/>
    <property type="match status" value="1"/>
</dbReference>
<organism evidence="3 4">
    <name type="scientific">Ignicoccus islandicus DSM 13165</name>
    <dbReference type="NCBI Taxonomy" id="940295"/>
    <lineage>
        <taxon>Archaea</taxon>
        <taxon>Thermoproteota</taxon>
        <taxon>Thermoprotei</taxon>
        <taxon>Desulfurococcales</taxon>
        <taxon>Desulfurococcaceae</taxon>
        <taxon>Ignicoccus</taxon>
    </lineage>
</organism>
<dbReference type="Gene3D" id="3.40.50.10630">
    <property type="entry name" value="Uracil-DNA glycosylase-like"/>
    <property type="match status" value="1"/>
</dbReference>
<protein>
    <recommendedName>
        <fullName evidence="2">Elp3/MiaA/NifB-like radical SAM core domain-containing protein</fullName>
    </recommendedName>
</protein>
<dbReference type="SMART" id="SM00729">
    <property type="entry name" value="Elp3"/>
    <property type="match status" value="1"/>
</dbReference>
<reference evidence="3 4" key="1">
    <citation type="submission" date="2013-11" db="EMBL/GenBank/DDBJ databases">
        <title>Comparative genomics of Ignicoccus.</title>
        <authorList>
            <person name="Podar M."/>
        </authorList>
    </citation>
    <scope>NUCLEOTIDE SEQUENCE [LARGE SCALE GENOMIC DNA]</scope>
    <source>
        <strain evidence="3 4">DSM 13165</strain>
    </source>
</reference>
<feature type="domain" description="Elp3/MiaA/NifB-like radical SAM core" evidence="2">
    <location>
        <begin position="8"/>
        <end position="223"/>
    </location>
</feature>
<dbReference type="GO" id="GO:0003824">
    <property type="term" value="F:catalytic activity"/>
    <property type="evidence" value="ECO:0007669"/>
    <property type="project" value="InterPro"/>
</dbReference>
<proteinExistence type="predicted"/>
<dbReference type="OrthoDB" id="115061at2157"/>
<dbReference type="KEGG" id="iis:EYM_03625"/>
<dbReference type="InterPro" id="IPR036895">
    <property type="entry name" value="Uracil-DNA_glycosylase-like_sf"/>
</dbReference>
<sequence>MSCWQSLEKSIVLNVGRCSWGKCVFCGWGKREGTESIDNAMNKIRKAVREKVPKRLKIYTSGSLFDENQYPRYFQLWLAEFIDRTCVEELQVESLPSFIKYELLQPFLGRSYKLIVALGLEVADNDALRKLGKYPAMSVESYISTALTLRNLGVGTRTYVLVNPPIKDWEDLFHKTVDIALKYSDEVVLINTYPHSESPLFTLWISGKWRPLDEEHFMRIVKPYLNNPRISIDFNNFAFKPNFPKRLRKRIKGAGKEQLIHPYYEVWQDFITRFYTPPRRKSVLLFVPCSYRKPYYKSKTWKAILNVLRRVGLRSVTHLVAISSPGVVPEEFSNEYPFNSYDWPEWEETEEIKRLYIKVNKERIKRYLLRHKDKYKVIAYYLKPSSESAKALEEACKELGLECIKCLPEEVFEKVRKEVTSSEITHELSLKSLEECLKRIKVKYEIRKAKT</sequence>
<evidence type="ECO:0000256" key="1">
    <source>
        <dbReference type="ARBA" id="ARBA00022694"/>
    </source>
</evidence>
<dbReference type="GO" id="GO:0051536">
    <property type="term" value="F:iron-sulfur cluster binding"/>
    <property type="evidence" value="ECO:0007669"/>
    <property type="project" value="InterPro"/>
</dbReference>
<gene>
    <name evidence="3" type="ORF">EYM_03625</name>
</gene>
<accession>A0A0U3E3E0</accession>
<keyword evidence="4" id="KW-1185">Reference proteome</keyword>
<dbReference type="RefSeq" id="WP_075049700.1">
    <property type="nucleotide sequence ID" value="NZ_CP006867.1"/>
</dbReference>
<evidence type="ECO:0000259" key="2">
    <source>
        <dbReference type="SMART" id="SM00729"/>
    </source>
</evidence>
<dbReference type="STRING" id="940295.EYM_03625"/>
<evidence type="ECO:0000313" key="4">
    <source>
        <dbReference type="Proteomes" id="UP000060778"/>
    </source>
</evidence>
<name>A0A0U3E3E0_9CREN</name>
<evidence type="ECO:0000313" key="3">
    <source>
        <dbReference type="EMBL" id="ALU12427.1"/>
    </source>
</evidence>
<dbReference type="GO" id="GO:0008033">
    <property type="term" value="P:tRNA processing"/>
    <property type="evidence" value="ECO:0007669"/>
    <property type="project" value="UniProtKB-KW"/>
</dbReference>
<dbReference type="InterPro" id="IPR040777">
    <property type="entry name" value="DUF5591"/>
</dbReference>
<dbReference type="InterPro" id="IPR006638">
    <property type="entry name" value="Elp3/MiaA/NifB-like_rSAM"/>
</dbReference>
<dbReference type="GeneID" id="30680119"/>